<dbReference type="KEGG" id="tos:Theos_2363"/>
<dbReference type="AlphaFoldDB" id="K7R8G3"/>
<dbReference type="Proteomes" id="UP000000211">
    <property type="component" value="Plasmid pTHEOS01"/>
</dbReference>
<dbReference type="HOGENOM" id="CLU_091325_1_0_0"/>
<name>K7R8G3_THEOS</name>
<protein>
    <submittedName>
        <fullName evidence="1">Uncharacterized protein</fullName>
    </submittedName>
</protein>
<dbReference type="PATRIC" id="fig|751945.3.peg.2302"/>
<evidence type="ECO:0000313" key="1">
    <source>
        <dbReference type="EMBL" id="AFV77349.1"/>
    </source>
</evidence>
<gene>
    <name evidence="1" type="ORF">Theos_2363</name>
</gene>
<dbReference type="InterPro" id="IPR021809">
    <property type="entry name" value="DUF3386"/>
</dbReference>
<evidence type="ECO:0000313" key="2">
    <source>
        <dbReference type="Proteomes" id="UP000000211"/>
    </source>
</evidence>
<keyword evidence="1" id="KW-0614">Plasmid</keyword>
<dbReference type="Pfam" id="PF11866">
    <property type="entry name" value="DUF3386"/>
    <property type="match status" value="1"/>
</dbReference>
<accession>K7R8G3</accession>
<dbReference type="RefSeq" id="WP_015065346.1">
    <property type="nucleotide sequence ID" value="NC_019387.1"/>
</dbReference>
<geneLocation type="plasmid" evidence="1 2">
    <name>pTHEOS01</name>
</geneLocation>
<keyword evidence="2" id="KW-1185">Reference proteome</keyword>
<sequence length="207" mass="23700">MTEALSPYALLKRAREAMYTLPEGFSGFEAGLFLRHRGVGYRGFLRVEGFTPRVDLPEEVRPVAEGELASMLGHRRPRPFHEGEGRYAMRVEEEGPMGVVVALEDPFRSRIWVREGRLALIERHLEGKSFRIHLEEFAEAKDGRLLPRRFTVVHREGGRIVRVERFLDEYQPLGDLHLPVAREVVVEGPEGLSFLALRLEGFRLLEG</sequence>
<dbReference type="EMBL" id="CP003250">
    <property type="protein sequence ID" value="AFV77349.1"/>
    <property type="molecule type" value="Genomic_DNA"/>
</dbReference>
<reference evidence="1 2" key="1">
    <citation type="journal article" date="2013" name="Genome Announc.">
        <title>Whole Genome Sequencing of Thermus oshimai JL-2 and Thermus thermophilus JL-18, Incomplete Denitrifiers from the United States Great Basin.</title>
        <authorList>
            <person name="Murugapiran S.K."/>
            <person name="Huntemann M."/>
            <person name="Wei C.L."/>
            <person name="Han J."/>
            <person name="Detter J.C."/>
            <person name="Han C.S."/>
            <person name="Erkkila T.H."/>
            <person name="Teshima H."/>
            <person name="Chen A."/>
            <person name="Kyrpides N."/>
            <person name="Mavrommatis K."/>
            <person name="Markowitz V."/>
            <person name="Szeto E."/>
            <person name="Ivanova N."/>
            <person name="Pagani I."/>
            <person name="Lam J."/>
            <person name="McDonald A.I."/>
            <person name="Dodsworth J.A."/>
            <person name="Pati A."/>
            <person name="Goodwin L."/>
            <person name="Peters L."/>
            <person name="Pitluck S."/>
            <person name="Woyke T."/>
            <person name="Hedlund B.P."/>
        </authorList>
    </citation>
    <scope>NUCLEOTIDE SEQUENCE</scope>
    <source>
        <strain evidence="1 2">JL-2</strain>
        <plasmid evidence="1">pTHEOS01</plasmid>
    </source>
</reference>
<proteinExistence type="predicted"/>
<organism evidence="1 2">
    <name type="scientific">Thermus oshimai JL-2</name>
    <dbReference type="NCBI Taxonomy" id="751945"/>
    <lineage>
        <taxon>Bacteria</taxon>
        <taxon>Thermotogati</taxon>
        <taxon>Deinococcota</taxon>
        <taxon>Deinococci</taxon>
        <taxon>Thermales</taxon>
        <taxon>Thermaceae</taxon>
        <taxon>Thermus</taxon>
    </lineage>
</organism>